<feature type="transmembrane region" description="Helical" evidence="7">
    <location>
        <begin position="278"/>
        <end position="302"/>
    </location>
</feature>
<feature type="transmembrane region" description="Helical" evidence="7">
    <location>
        <begin position="110"/>
        <end position="138"/>
    </location>
</feature>
<feature type="coiled-coil region" evidence="6">
    <location>
        <begin position="415"/>
        <end position="442"/>
    </location>
</feature>
<dbReference type="Gene3D" id="1.20.58.220">
    <property type="entry name" value="Phosphate transport system protein phou homolog 2, domain 2"/>
    <property type="match status" value="1"/>
</dbReference>
<dbReference type="EMBL" id="JAENII010000006">
    <property type="protein sequence ID" value="MBK1827336.1"/>
    <property type="molecule type" value="Genomic_DNA"/>
</dbReference>
<dbReference type="PANTHER" id="PTHR10010:SF46">
    <property type="entry name" value="SODIUM-DEPENDENT PHOSPHATE TRANSPORT PROTEIN 2B"/>
    <property type="match status" value="1"/>
</dbReference>
<feature type="transmembrane region" description="Helical" evidence="7">
    <location>
        <begin position="244"/>
        <end position="266"/>
    </location>
</feature>
<sequence>MTLLSSLSLPSVVFGILQVLGALGVFLFGMKIMSEGVQRVAGKRMRQALAGVTSNRFSGIVTGFLTTTLVQSSSATTVLVVSFVNAGLLTLVQSIGVVMGANLGTTVTAWIVALIGKFSVSSVALPLIGVGLPFVFIGKDKAKSWGETLLGFGLVFFGLGLLKDSVPDLRELMKTDPGTADAIRNVVTWMGDRGFASTVLYLFGGIILTLMVQSSSAAMAITITCALNGWLGDLSDPMLVFRNSAAIVLGENIGTTVTAWLASLGANIHAKRAARAHFTFNVIGVLWMLVAFVPFTAMAWNLAGHLPEGLRSASKGFQTSEIAFATAIFHTSFNFINICLLVWFVPHITRLVEWWVRDTSPTAGESRLKYISQGLVDLGEVNLAEAEKATQRMSELTSRMYDGFVHVLNQPHEDLSETVASLKEIEDQCDELLHDITAYLIQCSSHEIGSENAQRITSMLRVVSEYEEASDRIYRLVKIVQRKYEKSRSFSEEQHVELTEICSQVRAILDLSGQSLTSANKQMLETANQLEDQIDRLRKAHNKRAVRRMKQGDAVQTEMLFTEINNHLEAVGNHALNIIQCAEVVGGPASVAPVDV</sequence>
<evidence type="ECO:0000256" key="4">
    <source>
        <dbReference type="ARBA" id="ARBA00022989"/>
    </source>
</evidence>
<feature type="transmembrane region" description="Helical" evidence="7">
    <location>
        <begin position="76"/>
        <end position="98"/>
    </location>
</feature>
<evidence type="ECO:0000256" key="6">
    <source>
        <dbReference type="SAM" id="Coils"/>
    </source>
</evidence>
<evidence type="ECO:0000256" key="3">
    <source>
        <dbReference type="ARBA" id="ARBA00022692"/>
    </source>
</evidence>
<dbReference type="Proteomes" id="UP000658278">
    <property type="component" value="Unassembled WGS sequence"/>
</dbReference>
<keyword evidence="3 7" id="KW-0812">Transmembrane</keyword>
<dbReference type="PANTHER" id="PTHR10010">
    <property type="entry name" value="SOLUTE CARRIER FAMILY 34 SODIUM PHOSPHATE , MEMBER 2-RELATED"/>
    <property type="match status" value="1"/>
</dbReference>
<evidence type="ECO:0000256" key="5">
    <source>
        <dbReference type="ARBA" id="ARBA00023136"/>
    </source>
</evidence>
<dbReference type="NCBIfam" id="TIGR00704">
    <property type="entry name" value="NaPi_cotrn_rel"/>
    <property type="match status" value="1"/>
</dbReference>
<feature type="transmembrane region" description="Helical" evidence="7">
    <location>
        <begin position="199"/>
        <end position="224"/>
    </location>
</feature>
<dbReference type="RefSeq" id="WP_200278784.1">
    <property type="nucleotide sequence ID" value="NZ_JAENII010000006.1"/>
</dbReference>
<dbReference type="InterPro" id="IPR004633">
    <property type="entry name" value="NaPi_cotrn-rel/YqeW-like"/>
</dbReference>
<dbReference type="InterPro" id="IPR038078">
    <property type="entry name" value="PhoU-like_sf"/>
</dbReference>
<evidence type="ECO:0000256" key="2">
    <source>
        <dbReference type="ARBA" id="ARBA00022475"/>
    </source>
</evidence>
<evidence type="ECO:0000313" key="10">
    <source>
        <dbReference type="Proteomes" id="UP000658278"/>
    </source>
</evidence>
<dbReference type="Pfam" id="PF01895">
    <property type="entry name" value="PhoU"/>
    <property type="match status" value="2"/>
</dbReference>
<evidence type="ECO:0000259" key="8">
    <source>
        <dbReference type="Pfam" id="PF01895"/>
    </source>
</evidence>
<protein>
    <submittedName>
        <fullName evidence="9">Na/Pi cotransporter family protein</fullName>
    </submittedName>
</protein>
<dbReference type="InterPro" id="IPR003841">
    <property type="entry name" value="Na/Pi_transpt"/>
</dbReference>
<evidence type="ECO:0000313" key="9">
    <source>
        <dbReference type="EMBL" id="MBK1827336.1"/>
    </source>
</evidence>
<dbReference type="AlphaFoldDB" id="A0A934RDY7"/>
<keyword evidence="6" id="KW-0175">Coiled coil</keyword>
<dbReference type="GO" id="GO:0005886">
    <property type="term" value="C:plasma membrane"/>
    <property type="evidence" value="ECO:0007669"/>
    <property type="project" value="UniProtKB-SubCell"/>
</dbReference>
<evidence type="ECO:0000256" key="1">
    <source>
        <dbReference type="ARBA" id="ARBA00004651"/>
    </source>
</evidence>
<organism evidence="9 10">
    <name type="scientific">Haloferula rosea</name>
    <dbReference type="NCBI Taxonomy" id="490093"/>
    <lineage>
        <taxon>Bacteria</taxon>
        <taxon>Pseudomonadati</taxon>
        <taxon>Verrucomicrobiota</taxon>
        <taxon>Verrucomicrobiia</taxon>
        <taxon>Verrucomicrobiales</taxon>
        <taxon>Verrucomicrobiaceae</taxon>
        <taxon>Haloferula</taxon>
    </lineage>
</organism>
<keyword evidence="4 7" id="KW-1133">Transmembrane helix</keyword>
<comment type="caution">
    <text evidence="9">The sequence shown here is derived from an EMBL/GenBank/DDBJ whole genome shotgun (WGS) entry which is preliminary data.</text>
</comment>
<gene>
    <name evidence="9" type="ORF">JIN81_09905</name>
</gene>
<dbReference type="SUPFAM" id="SSF109755">
    <property type="entry name" value="PhoU-like"/>
    <property type="match status" value="1"/>
</dbReference>
<feature type="transmembrane region" description="Helical" evidence="7">
    <location>
        <begin position="144"/>
        <end position="162"/>
    </location>
</feature>
<reference evidence="9" key="1">
    <citation type="submission" date="2021-01" db="EMBL/GenBank/DDBJ databases">
        <title>Modified the classification status of verrucomicrobia.</title>
        <authorList>
            <person name="Feng X."/>
        </authorList>
    </citation>
    <scope>NUCLEOTIDE SEQUENCE</scope>
    <source>
        <strain evidence="9">KCTC 22201</strain>
    </source>
</reference>
<feature type="domain" description="PhoU" evidence="8">
    <location>
        <begin position="391"/>
        <end position="479"/>
    </location>
</feature>
<dbReference type="GO" id="GO:0044341">
    <property type="term" value="P:sodium-dependent phosphate transport"/>
    <property type="evidence" value="ECO:0007669"/>
    <property type="project" value="InterPro"/>
</dbReference>
<feature type="domain" description="PhoU" evidence="8">
    <location>
        <begin position="499"/>
        <end position="580"/>
    </location>
</feature>
<name>A0A934RDY7_9BACT</name>
<dbReference type="Pfam" id="PF02690">
    <property type="entry name" value="Na_Pi_cotrans"/>
    <property type="match status" value="2"/>
</dbReference>
<dbReference type="GO" id="GO:0005436">
    <property type="term" value="F:sodium:phosphate symporter activity"/>
    <property type="evidence" value="ECO:0007669"/>
    <property type="project" value="InterPro"/>
</dbReference>
<proteinExistence type="predicted"/>
<feature type="transmembrane region" description="Helical" evidence="7">
    <location>
        <begin position="48"/>
        <end position="70"/>
    </location>
</feature>
<feature type="transmembrane region" description="Helical" evidence="7">
    <location>
        <begin position="322"/>
        <end position="345"/>
    </location>
</feature>
<evidence type="ECO:0000256" key="7">
    <source>
        <dbReference type="SAM" id="Phobius"/>
    </source>
</evidence>
<comment type="subcellular location">
    <subcellularLocation>
        <location evidence="1">Cell membrane</location>
        <topology evidence="1">Multi-pass membrane protein</topology>
    </subcellularLocation>
</comment>
<dbReference type="InterPro" id="IPR026022">
    <property type="entry name" value="PhoU_dom"/>
</dbReference>
<keyword evidence="2" id="KW-1003">Cell membrane</keyword>
<keyword evidence="5 7" id="KW-0472">Membrane</keyword>
<accession>A0A934RDY7</accession>
<dbReference type="NCBIfam" id="NF037997">
    <property type="entry name" value="Na_Pi_symport"/>
    <property type="match status" value="1"/>
</dbReference>
<feature type="transmembrane region" description="Helical" evidence="7">
    <location>
        <begin position="6"/>
        <end position="28"/>
    </location>
</feature>
<keyword evidence="10" id="KW-1185">Reference proteome</keyword>